<evidence type="ECO:0000313" key="2">
    <source>
        <dbReference type="EMBL" id="SET18786.1"/>
    </source>
</evidence>
<dbReference type="Gene3D" id="3.30.420.200">
    <property type="match status" value="1"/>
</dbReference>
<name>A0A1I0CGY4_9FIRM</name>
<evidence type="ECO:0000313" key="3">
    <source>
        <dbReference type="Proteomes" id="UP000198558"/>
    </source>
</evidence>
<dbReference type="InterPro" id="IPR022496">
    <property type="entry name" value="T6A_TsaB"/>
</dbReference>
<reference evidence="3" key="1">
    <citation type="submission" date="2016-10" db="EMBL/GenBank/DDBJ databases">
        <authorList>
            <person name="Varghese N."/>
            <person name="Submissions S."/>
        </authorList>
    </citation>
    <scope>NUCLEOTIDE SEQUENCE [LARGE SCALE GENOMIC DNA]</scope>
    <source>
        <strain evidence="3">DSM 1551</strain>
    </source>
</reference>
<sequence>MKAIVMDTSNTYLVIALYENDKCIDKYQENGNKRQSEYALTYLNEMLIKNNIDMLDVEQMIITIGPGSYTGQRVALTIAKTLATISKIKIKAVSSLHGYAGKNKAISVIDARSNKIFVGVYDNNHSIIEDQIMLIDDFETFKQQYSDYPVIGDNEIVGYDKIEIDLSENIYQAAKSVDFIIDVDSLVPHYLKDVEAKKLC</sequence>
<dbReference type="EMBL" id="FOIN01000003">
    <property type="protein sequence ID" value="SET18786.1"/>
    <property type="molecule type" value="Genomic_DNA"/>
</dbReference>
<dbReference type="OrthoDB" id="9784166at2"/>
<dbReference type="Gene3D" id="3.30.420.40">
    <property type="match status" value="1"/>
</dbReference>
<dbReference type="GeneID" id="78287502"/>
<proteinExistence type="predicted"/>
<dbReference type="AlphaFoldDB" id="A0A1I0CGY4"/>
<dbReference type="GO" id="GO:0002949">
    <property type="term" value="P:tRNA threonylcarbamoyladenosine modification"/>
    <property type="evidence" value="ECO:0007669"/>
    <property type="project" value="InterPro"/>
</dbReference>
<organism evidence="2 3">
    <name type="scientific">Thomasclavelia cocleata</name>
    <dbReference type="NCBI Taxonomy" id="69824"/>
    <lineage>
        <taxon>Bacteria</taxon>
        <taxon>Bacillati</taxon>
        <taxon>Bacillota</taxon>
        <taxon>Erysipelotrichia</taxon>
        <taxon>Erysipelotrichales</taxon>
        <taxon>Coprobacillaceae</taxon>
        <taxon>Thomasclavelia</taxon>
    </lineage>
</organism>
<dbReference type="Pfam" id="PF00814">
    <property type="entry name" value="TsaD"/>
    <property type="match status" value="1"/>
</dbReference>
<dbReference type="InterPro" id="IPR000905">
    <property type="entry name" value="Gcp-like_dom"/>
</dbReference>
<dbReference type="Proteomes" id="UP000198558">
    <property type="component" value="Unassembled WGS sequence"/>
</dbReference>
<dbReference type="NCBIfam" id="TIGR03725">
    <property type="entry name" value="T6A_YeaZ"/>
    <property type="match status" value="1"/>
</dbReference>
<keyword evidence="3" id="KW-1185">Reference proteome</keyword>
<gene>
    <name evidence="2" type="ORF">SAMN04489758_10344</name>
</gene>
<feature type="domain" description="Gcp-like" evidence="1">
    <location>
        <begin position="34"/>
        <end position="130"/>
    </location>
</feature>
<protein>
    <submittedName>
        <fullName evidence="2">tRNA threonylcarbamoyl adenosine modification protein YeaZ</fullName>
    </submittedName>
</protein>
<dbReference type="SUPFAM" id="SSF53067">
    <property type="entry name" value="Actin-like ATPase domain"/>
    <property type="match status" value="1"/>
</dbReference>
<accession>A0A1I0CGY4</accession>
<dbReference type="InterPro" id="IPR043129">
    <property type="entry name" value="ATPase_NBD"/>
</dbReference>
<dbReference type="RefSeq" id="WP_092352092.1">
    <property type="nucleotide sequence ID" value="NZ_CANSQN010000030.1"/>
</dbReference>
<evidence type="ECO:0000259" key="1">
    <source>
        <dbReference type="Pfam" id="PF00814"/>
    </source>
</evidence>